<evidence type="ECO:0000313" key="2">
    <source>
        <dbReference type="EMBL" id="KAB2055026.1"/>
    </source>
</evidence>
<dbReference type="AlphaFoldDB" id="A0A5J5TGU7"/>
<accession>A0A5J5TGU7</accession>
<dbReference type="EMBL" id="CM018212">
    <property type="protein sequence ID" value="KAB2055026.1"/>
    <property type="molecule type" value="Genomic_DNA"/>
</dbReference>
<gene>
    <name evidence="2" type="ORF">ES319_A11G007300v1</name>
</gene>
<name>A0A5J5TGU7_GOSBA</name>
<protein>
    <submittedName>
        <fullName evidence="2">Uncharacterized protein</fullName>
    </submittedName>
</protein>
<dbReference type="Proteomes" id="UP000327439">
    <property type="component" value="Chromosome A11"/>
</dbReference>
<evidence type="ECO:0000256" key="1">
    <source>
        <dbReference type="SAM" id="MobiDB-lite"/>
    </source>
</evidence>
<sequence length="261" mass="29416">MSVALCGDSLTTPSLLPKMKTFTYESLNNIARLINGVSALLLAILLGKSNILEGAQGWELRPTFHGPRFPRWMENGVSSFNQFIHELSVDSDSSSVDYASAEDEPDEIYRSTPSSPLSDGSGTCRTSTHINHDPHWTNWVAYIFSWILLPARFLLRIPFLLFRLLSSRESKASLDTGSPHPRTFHPFRKVHSSKDHVVQRTIDRRRGVIEDLHLAIEIFIEAVGTIFLMKTGSTWILKMKTGVATNLLLRCDWITSKSGRF</sequence>
<feature type="region of interest" description="Disordered" evidence="1">
    <location>
        <begin position="96"/>
        <end position="123"/>
    </location>
</feature>
<dbReference type="OrthoDB" id="10576257at2759"/>
<proteinExistence type="predicted"/>
<feature type="compositionally biased region" description="Polar residues" evidence="1">
    <location>
        <begin position="111"/>
        <end position="123"/>
    </location>
</feature>
<organism evidence="2 3">
    <name type="scientific">Gossypium barbadense</name>
    <name type="common">Sea Island cotton</name>
    <name type="synonym">Hibiscus barbadensis</name>
    <dbReference type="NCBI Taxonomy" id="3634"/>
    <lineage>
        <taxon>Eukaryota</taxon>
        <taxon>Viridiplantae</taxon>
        <taxon>Streptophyta</taxon>
        <taxon>Embryophyta</taxon>
        <taxon>Tracheophyta</taxon>
        <taxon>Spermatophyta</taxon>
        <taxon>Magnoliopsida</taxon>
        <taxon>eudicotyledons</taxon>
        <taxon>Gunneridae</taxon>
        <taxon>Pentapetalae</taxon>
        <taxon>rosids</taxon>
        <taxon>malvids</taxon>
        <taxon>Malvales</taxon>
        <taxon>Malvaceae</taxon>
        <taxon>Malvoideae</taxon>
        <taxon>Gossypium</taxon>
    </lineage>
</organism>
<evidence type="ECO:0000313" key="3">
    <source>
        <dbReference type="Proteomes" id="UP000327439"/>
    </source>
</evidence>
<keyword evidence="3" id="KW-1185">Reference proteome</keyword>
<reference evidence="3" key="1">
    <citation type="journal article" date="2020" name="Nat. Genet.">
        <title>Genomic diversifications of five Gossypium allopolyploid species and their impact on cotton improvement.</title>
        <authorList>
            <person name="Chen Z.J."/>
            <person name="Sreedasyam A."/>
            <person name="Ando A."/>
            <person name="Song Q."/>
            <person name="De Santiago L.M."/>
            <person name="Hulse-Kemp A.M."/>
            <person name="Ding M."/>
            <person name="Ye W."/>
            <person name="Kirkbride R.C."/>
            <person name="Jenkins J."/>
            <person name="Plott C."/>
            <person name="Lovell J."/>
            <person name="Lin Y.M."/>
            <person name="Vaughn R."/>
            <person name="Liu B."/>
            <person name="Simpson S."/>
            <person name="Scheffler B.E."/>
            <person name="Wen L."/>
            <person name="Saski C.A."/>
            <person name="Grover C.E."/>
            <person name="Hu G."/>
            <person name="Conover J.L."/>
            <person name="Carlson J.W."/>
            <person name="Shu S."/>
            <person name="Boston L.B."/>
            <person name="Williams M."/>
            <person name="Peterson D.G."/>
            <person name="McGee K."/>
            <person name="Jones D.C."/>
            <person name="Wendel J.F."/>
            <person name="Stelly D.M."/>
            <person name="Grimwood J."/>
            <person name="Schmutz J."/>
        </authorList>
    </citation>
    <scope>NUCLEOTIDE SEQUENCE [LARGE SCALE GENOMIC DNA]</scope>
    <source>
        <strain evidence="3">cv. 3-79</strain>
    </source>
</reference>